<dbReference type="PATRIC" id="fig|1398.22.peg.3146"/>
<evidence type="ECO:0000313" key="4">
    <source>
        <dbReference type="Proteomes" id="UP000070376"/>
    </source>
</evidence>
<dbReference type="GO" id="GO:0009055">
    <property type="term" value="F:electron transfer activity"/>
    <property type="evidence" value="ECO:0007669"/>
    <property type="project" value="InterPro"/>
</dbReference>
<dbReference type="InterPro" id="IPR001226">
    <property type="entry name" value="Flavodoxin_CS"/>
</dbReference>
<organism evidence="3 4">
    <name type="scientific">Heyndrickxia coagulans</name>
    <name type="common">Weizmannia coagulans</name>
    <dbReference type="NCBI Taxonomy" id="1398"/>
    <lineage>
        <taxon>Bacteria</taxon>
        <taxon>Bacillati</taxon>
        <taxon>Bacillota</taxon>
        <taxon>Bacilli</taxon>
        <taxon>Bacillales</taxon>
        <taxon>Bacillaceae</taxon>
        <taxon>Heyndrickxia</taxon>
    </lineage>
</organism>
<evidence type="ECO:0000256" key="1">
    <source>
        <dbReference type="SAM" id="Phobius"/>
    </source>
</evidence>
<protein>
    <recommendedName>
        <fullName evidence="2">Flavodoxin-like domain-containing protein</fullName>
    </recommendedName>
</protein>
<dbReference type="InterPro" id="IPR008254">
    <property type="entry name" value="Flavodoxin/NO_synth"/>
</dbReference>
<dbReference type="PROSITE" id="PS00201">
    <property type="entry name" value="FLAVODOXIN"/>
    <property type="match status" value="1"/>
</dbReference>
<keyword evidence="1" id="KW-1133">Transmembrane helix</keyword>
<dbReference type="RefSeq" id="WP_230951768.1">
    <property type="nucleotide sequence ID" value="NZ_KQ955909.1"/>
</dbReference>
<dbReference type="Proteomes" id="UP000070376">
    <property type="component" value="Unassembled WGS sequence"/>
</dbReference>
<dbReference type="Gene3D" id="3.40.50.360">
    <property type="match status" value="1"/>
</dbReference>
<keyword evidence="1" id="KW-0812">Transmembrane</keyword>
<dbReference type="EMBL" id="LRPN01000158">
    <property type="protein sequence ID" value="KWZ77904.1"/>
    <property type="molecule type" value="Genomic_DNA"/>
</dbReference>
<proteinExistence type="predicted"/>
<accession>A0A133KEN4</accession>
<dbReference type="PROSITE" id="PS50902">
    <property type="entry name" value="FLAVODOXIN_LIKE"/>
    <property type="match status" value="1"/>
</dbReference>
<dbReference type="InterPro" id="IPR029039">
    <property type="entry name" value="Flavoprotein-like_sf"/>
</dbReference>
<gene>
    <name evidence="3" type="ORF">HMPREF3213_03142</name>
</gene>
<feature type="domain" description="Flavodoxin-like" evidence="2">
    <location>
        <begin position="43"/>
        <end position="209"/>
    </location>
</feature>
<dbReference type="GO" id="GO:0016651">
    <property type="term" value="F:oxidoreductase activity, acting on NAD(P)H"/>
    <property type="evidence" value="ECO:0007669"/>
    <property type="project" value="UniProtKB-ARBA"/>
</dbReference>
<dbReference type="SUPFAM" id="SSF52218">
    <property type="entry name" value="Flavoproteins"/>
    <property type="match status" value="1"/>
</dbReference>
<dbReference type="Pfam" id="PF12682">
    <property type="entry name" value="Flavodoxin_4"/>
    <property type="match status" value="1"/>
</dbReference>
<comment type="caution">
    <text evidence="3">The sequence shown here is derived from an EMBL/GenBank/DDBJ whole genome shotgun (WGS) entry which is preliminary data.</text>
</comment>
<keyword evidence="1" id="KW-0472">Membrane</keyword>
<feature type="transmembrane region" description="Helical" evidence="1">
    <location>
        <begin position="6"/>
        <end position="24"/>
    </location>
</feature>
<dbReference type="PANTHER" id="PTHR39201:SF1">
    <property type="entry name" value="FLAVODOXIN-LIKE DOMAIN-CONTAINING PROTEIN"/>
    <property type="match status" value="1"/>
</dbReference>
<sequence>MIKKNAIFLLITVICVIIVGFIILSKTTNQNEKEGATMKNSKTLIVYYSRTGNTKAVAELIQEKVGGDLVQIETKEPRPKDYRTEVEQNAQEQESATLPELKTTITNFEDYDRIFIGAPTWNMALPQAVVSFLDSYNFEGKTVIPFNTNGGYGPGSTFRQIKAGAKGAKVLEGYSVKGGEEINGTMLAIKGKNKAEVSKEIDTWLEKIKQLKTKT</sequence>
<dbReference type="PANTHER" id="PTHR39201">
    <property type="entry name" value="EXPORTED PROTEIN-RELATED"/>
    <property type="match status" value="1"/>
</dbReference>
<evidence type="ECO:0000313" key="3">
    <source>
        <dbReference type="EMBL" id="KWZ77904.1"/>
    </source>
</evidence>
<reference evidence="4" key="1">
    <citation type="submission" date="2016-01" db="EMBL/GenBank/DDBJ databases">
        <authorList>
            <person name="Mitreva M."/>
            <person name="Pepin K.H."/>
            <person name="Mihindukulasuriya K.A."/>
            <person name="Fulton R."/>
            <person name="Fronick C."/>
            <person name="O'Laughlin M."/>
            <person name="Miner T."/>
            <person name="Herter B."/>
            <person name="Rosa B.A."/>
            <person name="Cordes M."/>
            <person name="Tomlinson C."/>
            <person name="Wollam A."/>
            <person name="Palsikar V.B."/>
            <person name="Mardis E.R."/>
            <person name="Wilson R.K."/>
        </authorList>
    </citation>
    <scope>NUCLEOTIDE SEQUENCE [LARGE SCALE GENOMIC DNA]</scope>
    <source>
        <strain evidence="4">GED7749B</strain>
    </source>
</reference>
<evidence type="ECO:0000259" key="2">
    <source>
        <dbReference type="PROSITE" id="PS50902"/>
    </source>
</evidence>
<name>A0A133KEN4_HEYCO</name>
<dbReference type="GO" id="GO:0010181">
    <property type="term" value="F:FMN binding"/>
    <property type="evidence" value="ECO:0007669"/>
    <property type="project" value="InterPro"/>
</dbReference>
<dbReference type="GeneID" id="93259914"/>
<dbReference type="AlphaFoldDB" id="A0A133KEN4"/>